<reference evidence="10" key="1">
    <citation type="journal article" date="2019" name="Int. J. Syst. Evol. Microbiol.">
        <title>The Global Catalogue of Microorganisms (GCM) 10K type strain sequencing project: providing services to taxonomists for standard genome sequencing and annotation.</title>
        <authorList>
            <consortium name="The Broad Institute Genomics Platform"/>
            <consortium name="The Broad Institute Genome Sequencing Center for Infectious Disease"/>
            <person name="Wu L."/>
            <person name="Ma J."/>
        </authorList>
    </citation>
    <scope>NUCLEOTIDE SEQUENCE [LARGE SCALE GENOMIC DNA]</scope>
    <source>
        <strain evidence="10">CGMCC-1.15741</strain>
    </source>
</reference>
<dbReference type="PRINTS" id="PR00604">
    <property type="entry name" value="CYTCHRMECIAB"/>
</dbReference>
<evidence type="ECO:0000256" key="7">
    <source>
        <dbReference type="SAM" id="MobiDB-lite"/>
    </source>
</evidence>
<keyword evidence="1" id="KW-0813">Transport</keyword>
<name>A0ABW1SEJ5_9PROT</name>
<dbReference type="InterPro" id="IPR002327">
    <property type="entry name" value="Cyt_c_1A/1B"/>
</dbReference>
<organism evidence="9 10">
    <name type="scientific">Ponticaulis profundi</name>
    <dbReference type="NCBI Taxonomy" id="2665222"/>
    <lineage>
        <taxon>Bacteria</taxon>
        <taxon>Pseudomonadati</taxon>
        <taxon>Pseudomonadota</taxon>
        <taxon>Alphaproteobacteria</taxon>
        <taxon>Hyphomonadales</taxon>
        <taxon>Hyphomonadaceae</taxon>
        <taxon>Ponticaulis</taxon>
    </lineage>
</organism>
<evidence type="ECO:0000256" key="1">
    <source>
        <dbReference type="ARBA" id="ARBA00022448"/>
    </source>
</evidence>
<evidence type="ECO:0000256" key="6">
    <source>
        <dbReference type="PROSITE-ProRule" id="PRU00433"/>
    </source>
</evidence>
<dbReference type="Proteomes" id="UP001596303">
    <property type="component" value="Unassembled WGS sequence"/>
</dbReference>
<evidence type="ECO:0000313" key="10">
    <source>
        <dbReference type="Proteomes" id="UP001596303"/>
    </source>
</evidence>
<dbReference type="Gene3D" id="1.10.760.10">
    <property type="entry name" value="Cytochrome c-like domain"/>
    <property type="match status" value="1"/>
</dbReference>
<evidence type="ECO:0000259" key="8">
    <source>
        <dbReference type="PROSITE" id="PS51007"/>
    </source>
</evidence>
<dbReference type="RefSeq" id="WP_377380992.1">
    <property type="nucleotide sequence ID" value="NZ_JBHSSW010000066.1"/>
</dbReference>
<dbReference type="PANTHER" id="PTHR11961">
    <property type="entry name" value="CYTOCHROME C"/>
    <property type="match status" value="1"/>
</dbReference>
<feature type="domain" description="Cytochrome c" evidence="8">
    <location>
        <begin position="84"/>
        <end position="184"/>
    </location>
</feature>
<evidence type="ECO:0000313" key="9">
    <source>
        <dbReference type="EMBL" id="MFC6199687.1"/>
    </source>
</evidence>
<evidence type="ECO:0000256" key="3">
    <source>
        <dbReference type="ARBA" id="ARBA00022723"/>
    </source>
</evidence>
<evidence type="ECO:0000256" key="4">
    <source>
        <dbReference type="ARBA" id="ARBA00022982"/>
    </source>
</evidence>
<evidence type="ECO:0000256" key="5">
    <source>
        <dbReference type="ARBA" id="ARBA00023004"/>
    </source>
</evidence>
<dbReference type="EMBL" id="JBHSSW010000066">
    <property type="protein sequence ID" value="MFC6199687.1"/>
    <property type="molecule type" value="Genomic_DNA"/>
</dbReference>
<keyword evidence="3 6" id="KW-0479">Metal-binding</keyword>
<dbReference type="PROSITE" id="PS51257">
    <property type="entry name" value="PROKAR_LIPOPROTEIN"/>
    <property type="match status" value="1"/>
</dbReference>
<gene>
    <name evidence="9" type="ORF">ACFQDM_16525</name>
</gene>
<sequence length="191" mass="20641">MRNLLMTSVFALTLAACGGSDNTPSSQPTTSTPAPAETSTPEVTPTPETQAEAPTETPDTADAAVETAEIDPRLASLPAPYNEADLTTGARIYRQCSTCHLLEKDAGNRVGPNLHDILDRPAGAVDSFNYSKAMQESGMTWTLEHLDKYLENPRAYIPGNRMSFAGLRRPNDRRDVIAYLLLESGSLDEAE</sequence>
<evidence type="ECO:0000256" key="2">
    <source>
        <dbReference type="ARBA" id="ARBA00022617"/>
    </source>
</evidence>
<comment type="caution">
    <text evidence="9">The sequence shown here is derived from an EMBL/GenBank/DDBJ whole genome shotgun (WGS) entry which is preliminary data.</text>
</comment>
<feature type="compositionally biased region" description="Low complexity" evidence="7">
    <location>
        <begin position="23"/>
        <end position="61"/>
    </location>
</feature>
<dbReference type="InterPro" id="IPR009056">
    <property type="entry name" value="Cyt_c-like_dom"/>
</dbReference>
<protein>
    <submittedName>
        <fullName evidence="9">C-type cytochrome</fullName>
    </submittedName>
</protein>
<dbReference type="SUPFAM" id="SSF46626">
    <property type="entry name" value="Cytochrome c"/>
    <property type="match status" value="1"/>
</dbReference>
<keyword evidence="5 6" id="KW-0408">Iron</keyword>
<keyword evidence="2 6" id="KW-0349">Heme</keyword>
<feature type="region of interest" description="Disordered" evidence="7">
    <location>
        <begin position="20"/>
        <end position="61"/>
    </location>
</feature>
<dbReference type="PROSITE" id="PS51007">
    <property type="entry name" value="CYTC"/>
    <property type="match status" value="1"/>
</dbReference>
<accession>A0ABW1SEJ5</accession>
<keyword evidence="10" id="KW-1185">Reference proteome</keyword>
<proteinExistence type="predicted"/>
<dbReference type="InterPro" id="IPR036909">
    <property type="entry name" value="Cyt_c-like_dom_sf"/>
</dbReference>
<keyword evidence="4" id="KW-0249">Electron transport</keyword>